<proteinExistence type="predicted"/>
<sequence>MFDRYQKTHWIDLWSSHYELTRAENARKLGKTEREEQENQEGDRVNLPGFVALIFVILRWSLFCFLQKCCDVLVIIFYRQKMGQGLNDLSFQDLRNPWKDIESASKVIHDRAARLSAQFTALLGFYIY</sequence>
<evidence type="ECO:0000313" key="2">
    <source>
        <dbReference type="Proteomes" id="UP000886885"/>
    </source>
</evidence>
<dbReference type="AlphaFoldDB" id="A0A8X7ZYB6"/>
<accession>A0A8X7ZYB6</accession>
<dbReference type="Proteomes" id="UP000886885">
    <property type="component" value="Chromosome 5A"/>
</dbReference>
<evidence type="ECO:0000313" key="1">
    <source>
        <dbReference type="EMBL" id="KAG6776532.1"/>
    </source>
</evidence>
<keyword evidence="2" id="KW-1185">Reference proteome</keyword>
<comment type="caution">
    <text evidence="1">The sequence shown here is derived from an EMBL/GenBank/DDBJ whole genome shotgun (WGS) entry which is preliminary data.</text>
</comment>
<protein>
    <submittedName>
        <fullName evidence="1">Uncharacterized protein</fullName>
    </submittedName>
</protein>
<dbReference type="EMBL" id="JAAWWB010000009">
    <property type="protein sequence ID" value="KAG6776532.1"/>
    <property type="molecule type" value="Genomic_DNA"/>
</dbReference>
<gene>
    <name evidence="1" type="ORF">POTOM_020045</name>
</gene>
<name>A0A8X7ZYB6_POPTO</name>
<organism evidence="1 2">
    <name type="scientific">Populus tomentosa</name>
    <name type="common">Chinese white poplar</name>
    <dbReference type="NCBI Taxonomy" id="118781"/>
    <lineage>
        <taxon>Eukaryota</taxon>
        <taxon>Viridiplantae</taxon>
        <taxon>Streptophyta</taxon>
        <taxon>Embryophyta</taxon>
        <taxon>Tracheophyta</taxon>
        <taxon>Spermatophyta</taxon>
        <taxon>Magnoliopsida</taxon>
        <taxon>eudicotyledons</taxon>
        <taxon>Gunneridae</taxon>
        <taxon>Pentapetalae</taxon>
        <taxon>rosids</taxon>
        <taxon>fabids</taxon>
        <taxon>Malpighiales</taxon>
        <taxon>Salicaceae</taxon>
        <taxon>Saliceae</taxon>
        <taxon>Populus</taxon>
    </lineage>
</organism>
<reference evidence="1" key="1">
    <citation type="journal article" date="2020" name="bioRxiv">
        <title>Hybrid origin of Populus tomentosa Carr. identified through genome sequencing and phylogenomic analysis.</title>
        <authorList>
            <person name="An X."/>
            <person name="Gao K."/>
            <person name="Chen Z."/>
            <person name="Li J."/>
            <person name="Yang X."/>
            <person name="Yang X."/>
            <person name="Zhou J."/>
            <person name="Guo T."/>
            <person name="Zhao T."/>
            <person name="Huang S."/>
            <person name="Miao D."/>
            <person name="Khan W.U."/>
            <person name="Rao P."/>
            <person name="Ye M."/>
            <person name="Lei B."/>
            <person name="Liao W."/>
            <person name="Wang J."/>
            <person name="Ji L."/>
            <person name="Li Y."/>
            <person name="Guo B."/>
            <person name="Mustafa N.S."/>
            <person name="Li S."/>
            <person name="Yun Q."/>
            <person name="Keller S.R."/>
            <person name="Mao J."/>
            <person name="Zhang R."/>
            <person name="Strauss S.H."/>
        </authorList>
    </citation>
    <scope>NUCLEOTIDE SEQUENCE</scope>
    <source>
        <strain evidence="1">GM15</strain>
        <tissue evidence="1">Leaf</tissue>
    </source>
</reference>